<dbReference type="SUPFAM" id="SSF48452">
    <property type="entry name" value="TPR-like"/>
    <property type="match status" value="1"/>
</dbReference>
<dbReference type="PROSITE" id="PS50005">
    <property type="entry name" value="TPR"/>
    <property type="match status" value="1"/>
</dbReference>
<proteinExistence type="predicted"/>
<keyword evidence="1" id="KW-0677">Repeat</keyword>
<dbReference type="EMBL" id="AOSV01000038">
    <property type="protein sequence ID" value="EMG35961.1"/>
    <property type="molecule type" value="Genomic_DNA"/>
</dbReference>
<keyword evidence="2 3" id="KW-0802">TPR repeat</keyword>
<comment type="caution">
    <text evidence="4">The sequence shown here is derived from an EMBL/GenBank/DDBJ whole genome shotgun (WGS) entry which is preliminary data.</text>
</comment>
<evidence type="ECO:0000313" key="4">
    <source>
        <dbReference type="EMBL" id="EMG35961.1"/>
    </source>
</evidence>
<reference evidence="4 5" key="1">
    <citation type="journal article" date="2013" name="Genome Announc.">
        <title>Draft Genome Sequence for Desulfovibrio africanus Strain PCS.</title>
        <authorList>
            <person name="Brown S.D."/>
            <person name="Utturkar S.M."/>
            <person name="Arkin A.P."/>
            <person name="Deutschbauer A.M."/>
            <person name="Elias D.A."/>
            <person name="Hazen T.C."/>
            <person name="Chakraborty R."/>
        </authorList>
    </citation>
    <scope>NUCLEOTIDE SEQUENCE [LARGE SCALE GENOMIC DNA]</scope>
    <source>
        <strain evidence="4 5">PCS</strain>
    </source>
</reference>
<dbReference type="AlphaFoldDB" id="M5PZL6"/>
<dbReference type="PANTHER" id="PTHR44366">
    <property type="entry name" value="UDP-N-ACETYLGLUCOSAMINE--PEPTIDE N-ACETYLGLUCOSAMINYLTRANSFERASE 110 KDA SUBUNIT"/>
    <property type="match status" value="1"/>
</dbReference>
<dbReference type="OrthoDB" id="5450625at2"/>
<sequence length="207" mass="22855">MSNTAKVDAYIAEQMNKLQDNPQCANTHYNLGMGFLTKRMFKEAEESFLKAVDCSSKLVEAYVQLGGIAMQRGDLEGCLHYNEIAAKNMPLFPVPYANMGFVHMQRGNVDEAIKAFKQAIKKDANFVQAIASLGGALYMKGDLDESESYSKRALEIEANFGPALNNLALVELERGNHAKAREYVEQARKTGFEAPEGLLKELEAHGA</sequence>
<gene>
    <name evidence="4" type="ORF">PCS_03445</name>
</gene>
<dbReference type="InterPro" id="IPR037919">
    <property type="entry name" value="OGT"/>
</dbReference>
<organism evidence="4 5">
    <name type="scientific">Desulfocurvibacter africanus PCS</name>
    <dbReference type="NCBI Taxonomy" id="1262666"/>
    <lineage>
        <taxon>Bacteria</taxon>
        <taxon>Pseudomonadati</taxon>
        <taxon>Thermodesulfobacteriota</taxon>
        <taxon>Desulfovibrionia</taxon>
        <taxon>Desulfovibrionales</taxon>
        <taxon>Desulfovibrionaceae</taxon>
        <taxon>Desulfocurvibacter</taxon>
    </lineage>
</organism>
<dbReference type="RefSeq" id="WP_005989470.1">
    <property type="nucleotide sequence ID" value="NZ_AOSV01000038.1"/>
</dbReference>
<dbReference type="SMART" id="SM00028">
    <property type="entry name" value="TPR"/>
    <property type="match status" value="5"/>
</dbReference>
<dbReference type="Gene3D" id="1.25.40.10">
    <property type="entry name" value="Tetratricopeptide repeat domain"/>
    <property type="match status" value="1"/>
</dbReference>
<accession>M5PZL6</accession>
<evidence type="ECO:0000256" key="1">
    <source>
        <dbReference type="ARBA" id="ARBA00022737"/>
    </source>
</evidence>
<dbReference type="PATRIC" id="fig|1262666.3.peg.3506"/>
<protein>
    <submittedName>
        <fullName evidence="4">Tfp pilus assembly protein PilF</fullName>
    </submittedName>
</protein>
<feature type="repeat" description="TPR" evidence="3">
    <location>
        <begin position="93"/>
        <end position="126"/>
    </location>
</feature>
<dbReference type="Pfam" id="PF07719">
    <property type="entry name" value="TPR_2"/>
    <property type="match status" value="1"/>
</dbReference>
<dbReference type="PANTHER" id="PTHR44366:SF1">
    <property type="entry name" value="UDP-N-ACETYLGLUCOSAMINE--PEPTIDE N-ACETYLGLUCOSAMINYLTRANSFERASE 110 KDA SUBUNIT"/>
    <property type="match status" value="1"/>
</dbReference>
<dbReference type="GO" id="GO:0006493">
    <property type="term" value="P:protein O-linked glycosylation"/>
    <property type="evidence" value="ECO:0007669"/>
    <property type="project" value="InterPro"/>
</dbReference>
<dbReference type="Proteomes" id="UP000011922">
    <property type="component" value="Unassembled WGS sequence"/>
</dbReference>
<evidence type="ECO:0000313" key="5">
    <source>
        <dbReference type="Proteomes" id="UP000011922"/>
    </source>
</evidence>
<dbReference type="Pfam" id="PF13424">
    <property type="entry name" value="TPR_12"/>
    <property type="match status" value="1"/>
</dbReference>
<dbReference type="InterPro" id="IPR011990">
    <property type="entry name" value="TPR-like_helical_dom_sf"/>
</dbReference>
<evidence type="ECO:0000256" key="3">
    <source>
        <dbReference type="PROSITE-ProRule" id="PRU00339"/>
    </source>
</evidence>
<dbReference type="InterPro" id="IPR019734">
    <property type="entry name" value="TPR_rpt"/>
</dbReference>
<evidence type="ECO:0000256" key="2">
    <source>
        <dbReference type="ARBA" id="ARBA00022803"/>
    </source>
</evidence>
<name>M5PZL6_DESAF</name>
<dbReference type="InterPro" id="IPR013105">
    <property type="entry name" value="TPR_2"/>
</dbReference>
<dbReference type="GO" id="GO:0097363">
    <property type="term" value="F:protein O-acetylglucosaminyltransferase activity"/>
    <property type="evidence" value="ECO:0007669"/>
    <property type="project" value="TreeGrafter"/>
</dbReference>